<feature type="signal peptide" evidence="1">
    <location>
        <begin position="1"/>
        <end position="22"/>
    </location>
</feature>
<dbReference type="Gene3D" id="3.30.1340.30">
    <property type="match status" value="1"/>
</dbReference>
<name>A0A212K0Y2_9DELT</name>
<keyword evidence="1" id="KW-0732">Signal</keyword>
<protein>
    <recommendedName>
        <fullName evidence="3">BON domain-containing protein</fullName>
    </recommendedName>
</protein>
<dbReference type="EMBL" id="FLUQ01000002">
    <property type="protein sequence ID" value="SBW05288.1"/>
    <property type="molecule type" value="Genomic_DNA"/>
</dbReference>
<sequence>MKFRFFTALLLPAVLAVCVSCAAAHQPFASPGDAALKQEITAKLGPYYTRTLIVTVSGGRVYMEGELRNFDELSDAKDIIRSTNGVTSIMEDVFLTDVGPQGDNSYD</sequence>
<evidence type="ECO:0000256" key="1">
    <source>
        <dbReference type="SAM" id="SignalP"/>
    </source>
</evidence>
<dbReference type="AlphaFoldDB" id="A0A212K0Y2"/>
<accession>A0A212K0Y2</accession>
<evidence type="ECO:0008006" key="3">
    <source>
        <dbReference type="Google" id="ProtNLM"/>
    </source>
</evidence>
<feature type="chain" id="PRO_5012284427" description="BON domain-containing protein" evidence="1">
    <location>
        <begin position="23"/>
        <end position="107"/>
    </location>
</feature>
<proteinExistence type="predicted"/>
<evidence type="ECO:0000313" key="2">
    <source>
        <dbReference type="EMBL" id="SBW05288.1"/>
    </source>
</evidence>
<organism evidence="2">
    <name type="scientific">uncultured delta proteobacterium</name>
    <dbReference type="NCBI Taxonomy" id="34034"/>
    <lineage>
        <taxon>Bacteria</taxon>
        <taxon>Deltaproteobacteria</taxon>
        <taxon>environmental samples</taxon>
    </lineage>
</organism>
<gene>
    <name evidence="2" type="ORF">KL86DPRO_20461</name>
</gene>
<reference evidence="2" key="1">
    <citation type="submission" date="2016-04" db="EMBL/GenBank/DDBJ databases">
        <authorList>
            <person name="Evans L.H."/>
            <person name="Alamgir A."/>
            <person name="Owens N."/>
            <person name="Weber N.D."/>
            <person name="Virtaneva K."/>
            <person name="Barbian K."/>
            <person name="Babar A."/>
            <person name="Rosenke K."/>
        </authorList>
    </citation>
    <scope>NUCLEOTIDE SEQUENCE</scope>
    <source>
        <strain evidence="2">86</strain>
    </source>
</reference>